<dbReference type="Proteomes" id="UP000018144">
    <property type="component" value="Unassembled WGS sequence"/>
</dbReference>
<dbReference type="AlphaFoldDB" id="U4L847"/>
<name>U4L847_PYROM</name>
<organism evidence="3 4">
    <name type="scientific">Pyronema omphalodes (strain CBS 100304)</name>
    <name type="common">Pyronema confluens</name>
    <dbReference type="NCBI Taxonomy" id="1076935"/>
    <lineage>
        <taxon>Eukaryota</taxon>
        <taxon>Fungi</taxon>
        <taxon>Dikarya</taxon>
        <taxon>Ascomycota</taxon>
        <taxon>Pezizomycotina</taxon>
        <taxon>Pezizomycetes</taxon>
        <taxon>Pezizales</taxon>
        <taxon>Pyronemataceae</taxon>
        <taxon>Pyronema</taxon>
    </lineage>
</organism>
<evidence type="ECO:0000313" key="4">
    <source>
        <dbReference type="Proteomes" id="UP000018144"/>
    </source>
</evidence>
<dbReference type="Pfam" id="PF10021">
    <property type="entry name" value="PARG_cat_microb"/>
    <property type="match status" value="1"/>
</dbReference>
<evidence type="ECO:0000313" key="3">
    <source>
        <dbReference type="EMBL" id="CCX06314.1"/>
    </source>
</evidence>
<dbReference type="EMBL" id="HF935285">
    <property type="protein sequence ID" value="CCX06314.1"/>
    <property type="molecule type" value="Genomic_DNA"/>
</dbReference>
<feature type="domain" description="Microbial-type PARG catalytic" evidence="2">
    <location>
        <begin position="95"/>
        <end position="163"/>
    </location>
</feature>
<dbReference type="PANTHER" id="PTHR35596">
    <property type="entry name" value="DUF2263 DOMAIN-CONTAINING PROTEIN"/>
    <property type="match status" value="1"/>
</dbReference>
<protein>
    <recommendedName>
        <fullName evidence="2">Microbial-type PARG catalytic domain-containing protein</fullName>
    </recommendedName>
</protein>
<dbReference type="InterPro" id="IPR019261">
    <property type="entry name" value="PARG_cat_microbial"/>
</dbReference>
<reference evidence="3 4" key="1">
    <citation type="journal article" date="2013" name="PLoS Genet.">
        <title>The genome and development-dependent transcriptomes of Pyronema confluens: a window into fungal evolution.</title>
        <authorList>
            <person name="Traeger S."/>
            <person name="Altegoer F."/>
            <person name="Freitag M."/>
            <person name="Gabaldon T."/>
            <person name="Kempken F."/>
            <person name="Kumar A."/>
            <person name="Marcet-Houben M."/>
            <person name="Poggeler S."/>
            <person name="Stajich J.E."/>
            <person name="Nowrousian M."/>
        </authorList>
    </citation>
    <scope>NUCLEOTIDE SEQUENCE [LARGE SCALE GENOMIC DNA]</scope>
    <source>
        <strain evidence="4">CBS 100304</strain>
        <tissue evidence="3">Vegetative mycelium</tissue>
    </source>
</reference>
<proteinExistence type="predicted"/>
<dbReference type="eggNOG" id="ENOG502S1YN">
    <property type="taxonomic scope" value="Eukaryota"/>
</dbReference>
<evidence type="ECO:0000256" key="1">
    <source>
        <dbReference type="SAM" id="MobiDB-lite"/>
    </source>
</evidence>
<dbReference type="STRING" id="1076935.U4L847"/>
<dbReference type="OrthoDB" id="2440523at2759"/>
<sequence length="320" mass="34963">MPTHRQRAAQAASDTRSQFAQVPYLSGTEPEGFLYQGSQPLPLLPRGVGYQLRSAVMEGDPFDIAIDWQNYSFPAPPGATCAGQKAPPVYRDSIINEKMTNRILVLNTANEKKPGGDWEGGFLGLGAEESLARRSNLVQTLHPQFYPLYDRGGIYSPGVIVFKGGHEQDYLNWETPRWTCVSVVSVAAVRRPKTDETGTRYSFSEERDLQKEKMKTILRIAALNGHINLVLGGFGSCGPGTGSGDGNYPGSGNTTSPSRSTSIALSGTSSSYKNPIKDVCKLWKELLIDSEEFQGYFKNIVFAVGGGENGGQKEFRKYFG</sequence>
<dbReference type="Gene3D" id="3.40.220.10">
    <property type="entry name" value="Leucine Aminopeptidase, subunit E, domain 1"/>
    <property type="match status" value="1"/>
</dbReference>
<feature type="compositionally biased region" description="Low complexity" evidence="1">
    <location>
        <begin position="258"/>
        <end position="268"/>
    </location>
</feature>
<keyword evidence="4" id="KW-1185">Reference proteome</keyword>
<accession>U4L847</accession>
<dbReference type="PANTHER" id="PTHR35596:SF2">
    <property type="entry name" value="MICROBIAL-TYPE PARG CATALYTIC DOMAIN-CONTAINING PROTEIN"/>
    <property type="match status" value="1"/>
</dbReference>
<evidence type="ECO:0000259" key="2">
    <source>
        <dbReference type="Pfam" id="PF10021"/>
    </source>
</evidence>
<feature type="region of interest" description="Disordered" evidence="1">
    <location>
        <begin position="244"/>
        <end position="268"/>
    </location>
</feature>
<gene>
    <name evidence="3" type="ORF">PCON_05901</name>
</gene>
<dbReference type="OMA" id="FDEYMHP"/>
<dbReference type="InterPro" id="IPR043472">
    <property type="entry name" value="Macro_dom-like"/>
</dbReference>